<evidence type="ECO:0000259" key="2">
    <source>
        <dbReference type="Pfam" id="PF07944"/>
    </source>
</evidence>
<keyword evidence="6" id="KW-1185">Reference proteome</keyword>
<evidence type="ECO:0000259" key="4">
    <source>
        <dbReference type="Pfam" id="PF20737"/>
    </source>
</evidence>
<feature type="domain" description="Non-reducing end beta-L-arabinofuranosidase-like GH127 C-terminal" evidence="4">
    <location>
        <begin position="519"/>
        <end position="639"/>
    </location>
</feature>
<organism evidence="5 6">
    <name type="scientific">Georgenia alba</name>
    <dbReference type="NCBI Taxonomy" id="2233858"/>
    <lineage>
        <taxon>Bacteria</taxon>
        <taxon>Bacillati</taxon>
        <taxon>Actinomycetota</taxon>
        <taxon>Actinomycetes</taxon>
        <taxon>Micrococcales</taxon>
        <taxon>Bogoriellaceae</taxon>
        <taxon>Georgenia</taxon>
    </lineage>
</organism>
<reference evidence="6" key="1">
    <citation type="journal article" date="2019" name="Int. J. Syst. Evol. Microbiol.">
        <title>The Global Catalogue of Microorganisms (GCM) 10K type strain sequencing project: providing services to taxonomists for standard genome sequencing and annotation.</title>
        <authorList>
            <consortium name="The Broad Institute Genomics Platform"/>
            <consortium name="The Broad Institute Genome Sequencing Center for Infectious Disease"/>
            <person name="Wu L."/>
            <person name="Ma J."/>
        </authorList>
    </citation>
    <scope>NUCLEOTIDE SEQUENCE [LARGE SCALE GENOMIC DNA]</scope>
    <source>
        <strain evidence="6">JCM 1490</strain>
    </source>
</reference>
<protein>
    <submittedName>
        <fullName evidence="5">Glycoside hydrolase family 127 protein</fullName>
    </submittedName>
</protein>
<gene>
    <name evidence="5" type="ORF">ACFQQL_08460</name>
</gene>
<keyword evidence="5" id="KW-0378">Hydrolase</keyword>
<feature type="region of interest" description="Disordered" evidence="1">
    <location>
        <begin position="1"/>
        <end position="21"/>
    </location>
</feature>
<dbReference type="Proteomes" id="UP001596455">
    <property type="component" value="Unassembled WGS sequence"/>
</dbReference>
<dbReference type="InterPro" id="IPR049046">
    <property type="entry name" value="Beta-AFase-like_GH127_middle"/>
</dbReference>
<dbReference type="InterPro" id="IPR012878">
    <property type="entry name" value="Beta-AFase-like_GH127_cat"/>
</dbReference>
<accession>A0ABW2Q6S3</accession>
<dbReference type="Pfam" id="PF07944">
    <property type="entry name" value="Beta-AFase-like_GH127_cat"/>
    <property type="match status" value="1"/>
</dbReference>
<sequence length="643" mass="68848">MTTETSTGVTAGPAAPTSSAQVALRPVAPGAATITGGVWHARAEANRTRTIPAGAELLRTAHNLVNLEIAAGTAEGEAVGPIFADSDVYKWLEAAAWEYGRSGGEDLLATQHEIAELLTRAQAEDGYLNSVVQLREHERYRNLPWSHEHYCAGHLIQAAVAHARTTGGRELLDVATKVADHLVATFGPGKTEDVDGHPVIEMALVELYRETGTRAYLDLARWFVDARGHGIIEGHGHAPTYFSDRVPVREATTVEGHAVRAVYLAAGAADVAAETGDTELLAALQRQYDSMERTKQYLTGGLGARWEGESFGDPYELPNDRAYAETCAAIGGVQWAWRMLLATGEARYADQIERMLLNGVLSGISLDGTEFFYVNPLQLRSDAHPEGDRSPAHGRRGWFECACCPPNVMRTLSSLAGYLATTGQDTSGNPAVQIHQYAPGSVSGAGLDLDVETAYPWDGGVRVTVRRAPEGPVTLALRVPGWAEGATLHGEPVPAGQYASVTRTWSTGDAVTLDLPMSPRFTVADDRVDAARGCVALERGPLVYALEAADQPDGVVVDDVRVDPGSAVTAEHREDLLGGVTVLRLRGHQGSAPPSDARSPYATAGTREHATRGEAVTLTAIPYHVWANRGPQPMRVWLPVVEH</sequence>
<evidence type="ECO:0000259" key="3">
    <source>
        <dbReference type="Pfam" id="PF20736"/>
    </source>
</evidence>
<dbReference type="SUPFAM" id="SSF48208">
    <property type="entry name" value="Six-hairpin glycosidases"/>
    <property type="match status" value="1"/>
</dbReference>
<dbReference type="PANTHER" id="PTHR43465:SF2">
    <property type="entry name" value="DUF1680 DOMAIN PROTEIN (AFU_ORTHOLOGUE AFUA_1G08910)"/>
    <property type="match status" value="1"/>
</dbReference>
<dbReference type="EMBL" id="JBHTCQ010000001">
    <property type="protein sequence ID" value="MFC7405139.1"/>
    <property type="molecule type" value="Genomic_DNA"/>
</dbReference>
<dbReference type="RefSeq" id="WP_382393198.1">
    <property type="nucleotide sequence ID" value="NZ_JBHTCQ010000001.1"/>
</dbReference>
<comment type="caution">
    <text evidence="5">The sequence shown here is derived from an EMBL/GenBank/DDBJ whole genome shotgun (WGS) entry which is preliminary data.</text>
</comment>
<evidence type="ECO:0000313" key="6">
    <source>
        <dbReference type="Proteomes" id="UP001596455"/>
    </source>
</evidence>
<feature type="region of interest" description="Disordered" evidence="1">
    <location>
        <begin position="587"/>
        <end position="610"/>
    </location>
</feature>
<dbReference type="Pfam" id="PF20736">
    <property type="entry name" value="Glyco_hydro127M"/>
    <property type="match status" value="1"/>
</dbReference>
<name>A0ABW2Q6S3_9MICO</name>
<feature type="domain" description="Non-reducing end beta-L-arabinofuranosidase-like GH127 catalytic" evidence="2">
    <location>
        <begin position="34"/>
        <end position="416"/>
    </location>
</feature>
<dbReference type="Pfam" id="PF20737">
    <property type="entry name" value="Glyco_hydro127C"/>
    <property type="match status" value="1"/>
</dbReference>
<feature type="domain" description="Non-reducing end beta-L-arabinofuranosidase-like GH127 middle" evidence="3">
    <location>
        <begin position="432"/>
        <end position="517"/>
    </location>
</feature>
<dbReference type="GO" id="GO:0016787">
    <property type="term" value="F:hydrolase activity"/>
    <property type="evidence" value="ECO:0007669"/>
    <property type="project" value="UniProtKB-KW"/>
</dbReference>
<dbReference type="InterPro" id="IPR049174">
    <property type="entry name" value="Beta-AFase-like"/>
</dbReference>
<dbReference type="InterPro" id="IPR008928">
    <property type="entry name" value="6-hairpin_glycosidase_sf"/>
</dbReference>
<evidence type="ECO:0000313" key="5">
    <source>
        <dbReference type="EMBL" id="MFC7405139.1"/>
    </source>
</evidence>
<proteinExistence type="predicted"/>
<dbReference type="PANTHER" id="PTHR43465">
    <property type="entry name" value="DUF1680 DOMAIN PROTEIN (AFU_ORTHOLOGUE AFUA_1G08910)"/>
    <property type="match status" value="1"/>
</dbReference>
<dbReference type="InterPro" id="IPR049049">
    <property type="entry name" value="Beta-AFase-like_GH127_C"/>
</dbReference>
<evidence type="ECO:0000256" key="1">
    <source>
        <dbReference type="SAM" id="MobiDB-lite"/>
    </source>
</evidence>